<dbReference type="InterPro" id="IPR019826">
    <property type="entry name" value="Carboxylesterase_B_AS"/>
</dbReference>
<feature type="chain" id="PRO_5040530945" description="Carboxylic ester hydrolase" evidence="3">
    <location>
        <begin position="18"/>
        <end position="517"/>
    </location>
</feature>
<dbReference type="Proteomes" id="UP000738349">
    <property type="component" value="Unassembled WGS sequence"/>
</dbReference>
<gene>
    <name evidence="5" type="ORF">EDB81DRAFT_32239</name>
</gene>
<dbReference type="AlphaFoldDB" id="A0A9P9JIQ1"/>
<reference evidence="5" key="1">
    <citation type="journal article" date="2021" name="Nat. Commun.">
        <title>Genetic determinants of endophytism in the Arabidopsis root mycobiome.</title>
        <authorList>
            <person name="Mesny F."/>
            <person name="Miyauchi S."/>
            <person name="Thiergart T."/>
            <person name="Pickel B."/>
            <person name="Atanasova L."/>
            <person name="Karlsson M."/>
            <person name="Huettel B."/>
            <person name="Barry K.W."/>
            <person name="Haridas S."/>
            <person name="Chen C."/>
            <person name="Bauer D."/>
            <person name="Andreopoulos W."/>
            <person name="Pangilinan J."/>
            <person name="LaButti K."/>
            <person name="Riley R."/>
            <person name="Lipzen A."/>
            <person name="Clum A."/>
            <person name="Drula E."/>
            <person name="Henrissat B."/>
            <person name="Kohler A."/>
            <person name="Grigoriev I.V."/>
            <person name="Martin F.M."/>
            <person name="Hacquard S."/>
        </authorList>
    </citation>
    <scope>NUCLEOTIDE SEQUENCE</scope>
    <source>
        <strain evidence="5">MPI-CAGE-AT-0147</strain>
    </source>
</reference>
<dbReference type="Gene3D" id="3.40.50.1820">
    <property type="entry name" value="alpha/beta hydrolase"/>
    <property type="match status" value="1"/>
</dbReference>
<feature type="signal peptide" evidence="3">
    <location>
        <begin position="1"/>
        <end position="17"/>
    </location>
</feature>
<keyword evidence="3" id="KW-0732">Signal</keyword>
<dbReference type="EMBL" id="JAGMUV010000001">
    <property type="protein sequence ID" value="KAH7176112.1"/>
    <property type="molecule type" value="Genomic_DNA"/>
</dbReference>
<dbReference type="PROSITE" id="PS00122">
    <property type="entry name" value="CARBOXYLESTERASE_B_1"/>
    <property type="match status" value="1"/>
</dbReference>
<evidence type="ECO:0000313" key="6">
    <source>
        <dbReference type="Proteomes" id="UP000738349"/>
    </source>
</evidence>
<evidence type="ECO:0000313" key="5">
    <source>
        <dbReference type="EMBL" id="KAH7176112.1"/>
    </source>
</evidence>
<comment type="similarity">
    <text evidence="1 3">Belongs to the type-B carboxylesterase/lipase family.</text>
</comment>
<accession>A0A9P9JIQ1</accession>
<evidence type="ECO:0000256" key="3">
    <source>
        <dbReference type="RuleBase" id="RU361235"/>
    </source>
</evidence>
<proteinExistence type="inferred from homology"/>
<name>A0A9P9JIQ1_9HYPO</name>
<dbReference type="InterPro" id="IPR050309">
    <property type="entry name" value="Type-B_Carboxylest/Lipase"/>
</dbReference>
<evidence type="ECO:0000259" key="4">
    <source>
        <dbReference type="Pfam" id="PF00135"/>
    </source>
</evidence>
<dbReference type="SUPFAM" id="SSF53474">
    <property type="entry name" value="alpha/beta-Hydrolases"/>
    <property type="match status" value="1"/>
</dbReference>
<evidence type="ECO:0000256" key="1">
    <source>
        <dbReference type="ARBA" id="ARBA00005964"/>
    </source>
</evidence>
<keyword evidence="6" id="KW-1185">Reference proteome</keyword>
<dbReference type="PANTHER" id="PTHR11559">
    <property type="entry name" value="CARBOXYLESTERASE"/>
    <property type="match status" value="1"/>
</dbReference>
<sequence>MQLSALVTSTLLALAQANCQPKGPLTIRTNTGTYTGLRNPDYPAVREFRNIPFAKPPIGSRRFLPPEPLPPSTKHHYSTRFPPSCPQFVVNSDTSFWNRYVPYLLIENGNQNHSSGLSAQTSSEDCLSLAIWTPYGVEADAKLPVAFFMTGGGFATGGIEIPGQIPASWVNRTSSHIVVTINYRANIFGFPNAAGLESQNLGILDQRAALEWVAENIDSFGGDPDSVVIWGQSAGSESTDYHNFAYWDNPIVKASYMQSGTSLKALRTQDYAHTNFTFVAKNLGCDFPDEPVAELECMRQVPQTIITNFVGQYSGKPSITFSPIADEVIIFSNYSARAAAGKISPNPAVIGNAANEVASLAAFPVANFTEGPWQAGINARTLSGWVCPTANTSRLRRAAGLVTYRYQYAGNFTNQSPLNWLGAYHASDLVMNFGTYGFNAGNSNKPSALQIKTSEAMQDRFFAFMKDPVNGLRELGWEPYEYGSDVVRFGAGVAVSTVSGYEIDGPCFGNGTYDSSP</sequence>
<dbReference type="Pfam" id="PF00135">
    <property type="entry name" value="COesterase"/>
    <property type="match status" value="1"/>
</dbReference>
<dbReference type="InterPro" id="IPR002018">
    <property type="entry name" value="CarbesteraseB"/>
</dbReference>
<comment type="caution">
    <text evidence="5">The sequence shown here is derived from an EMBL/GenBank/DDBJ whole genome shotgun (WGS) entry which is preliminary data.</text>
</comment>
<dbReference type="InterPro" id="IPR029058">
    <property type="entry name" value="AB_hydrolase_fold"/>
</dbReference>
<organism evidence="5 6">
    <name type="scientific">Dactylonectria macrodidyma</name>
    <dbReference type="NCBI Taxonomy" id="307937"/>
    <lineage>
        <taxon>Eukaryota</taxon>
        <taxon>Fungi</taxon>
        <taxon>Dikarya</taxon>
        <taxon>Ascomycota</taxon>
        <taxon>Pezizomycotina</taxon>
        <taxon>Sordariomycetes</taxon>
        <taxon>Hypocreomycetidae</taxon>
        <taxon>Hypocreales</taxon>
        <taxon>Nectriaceae</taxon>
        <taxon>Dactylonectria</taxon>
    </lineage>
</organism>
<keyword evidence="2 3" id="KW-0378">Hydrolase</keyword>
<dbReference type="OrthoDB" id="408631at2759"/>
<protein>
    <recommendedName>
        <fullName evidence="3">Carboxylic ester hydrolase</fullName>
        <ecNumber evidence="3">3.1.1.-</ecNumber>
    </recommendedName>
</protein>
<feature type="domain" description="Carboxylesterase type B" evidence="4">
    <location>
        <begin position="26"/>
        <end position="367"/>
    </location>
</feature>
<evidence type="ECO:0000256" key="2">
    <source>
        <dbReference type="ARBA" id="ARBA00022801"/>
    </source>
</evidence>
<dbReference type="GO" id="GO:0016787">
    <property type="term" value="F:hydrolase activity"/>
    <property type="evidence" value="ECO:0007669"/>
    <property type="project" value="UniProtKB-KW"/>
</dbReference>
<dbReference type="EC" id="3.1.1.-" evidence="3"/>